<gene>
    <name evidence="1" type="ORF">PGIGA_G00170290</name>
</gene>
<sequence length="194" mass="22141">MIGFEEDQQEAFFFENLSHCSHTLFNQPFCLDRLNGHGDLRSKKKIKDDISEFSLANTSRCLRINPGDSRSIRHHQHVHKEESCKICCNVLTNSYEEVPENLTVADETSSLQEPVISHPLETHISFQDNNSASESYDDVDQLQNAPCSYEDIVSLPDYLEVDPSPLQKESDNGSENYDDVDQLHEDNEDYDDVG</sequence>
<name>A0ACC5XTC5_PANGG</name>
<keyword evidence="2" id="KW-1185">Reference proteome</keyword>
<evidence type="ECO:0000313" key="1">
    <source>
        <dbReference type="EMBL" id="MCI4394557.1"/>
    </source>
</evidence>
<reference evidence="1 2" key="1">
    <citation type="journal article" date="2022" name="bioRxiv">
        <title>An ancient truncated duplication of the anti-Mullerian hormone receptor type 2 gene is a potential conserved master sex determinant in the Pangasiidae catfish family.</title>
        <authorList>
            <person name="Wen M."/>
            <person name="Pan Q."/>
            <person name="Jouanno E."/>
            <person name="Montfort J."/>
            <person name="Zahm M."/>
            <person name="Cabau C."/>
            <person name="Klopp C."/>
            <person name="Iampietro C."/>
            <person name="Roques C."/>
            <person name="Bouchez O."/>
            <person name="Castinel A."/>
            <person name="Donnadieu C."/>
            <person name="Parrinello H."/>
            <person name="Poncet C."/>
            <person name="Belmonte E."/>
            <person name="Gautier V."/>
            <person name="Avarre J.-C."/>
            <person name="Dugue R."/>
            <person name="Gustiano R."/>
            <person name="Ha T.T.T."/>
            <person name="Campet M."/>
            <person name="Sriphairoj K."/>
            <person name="Ribolli J."/>
            <person name="de Almeida F.L."/>
            <person name="Desvignes T."/>
            <person name="Postlethwait J.H."/>
            <person name="Bucao C.F."/>
            <person name="Robinson-Rechavi M."/>
            <person name="Bobe J."/>
            <person name="Herpin A."/>
            <person name="Guiguen Y."/>
        </authorList>
    </citation>
    <scope>NUCLEOTIDE SEQUENCE [LARGE SCALE GENOMIC DNA]</scope>
    <source>
        <strain evidence="1">YG-Dec2019</strain>
    </source>
</reference>
<comment type="caution">
    <text evidence="1">The sequence shown here is derived from an EMBL/GenBank/DDBJ whole genome shotgun (WGS) entry which is preliminary data.</text>
</comment>
<protein>
    <submittedName>
        <fullName evidence="1">Uncharacterized protein</fullName>
    </submittedName>
</protein>
<dbReference type="Proteomes" id="UP000829447">
    <property type="component" value="Linkage Group LG27"/>
</dbReference>
<accession>A0ACC5XTC5</accession>
<evidence type="ECO:0000313" key="2">
    <source>
        <dbReference type="Proteomes" id="UP000829447"/>
    </source>
</evidence>
<proteinExistence type="predicted"/>
<dbReference type="EMBL" id="CM040480">
    <property type="protein sequence ID" value="MCI4394557.1"/>
    <property type="molecule type" value="Genomic_DNA"/>
</dbReference>
<organism evidence="1 2">
    <name type="scientific">Pangasianodon gigas</name>
    <name type="common">Mekong giant catfish</name>
    <name type="synonym">Pangasius gigas</name>
    <dbReference type="NCBI Taxonomy" id="30993"/>
    <lineage>
        <taxon>Eukaryota</taxon>
        <taxon>Metazoa</taxon>
        <taxon>Chordata</taxon>
        <taxon>Craniata</taxon>
        <taxon>Vertebrata</taxon>
        <taxon>Euteleostomi</taxon>
        <taxon>Actinopterygii</taxon>
        <taxon>Neopterygii</taxon>
        <taxon>Teleostei</taxon>
        <taxon>Ostariophysi</taxon>
        <taxon>Siluriformes</taxon>
        <taxon>Pangasiidae</taxon>
        <taxon>Pangasianodon</taxon>
    </lineage>
</organism>